<evidence type="ECO:0000259" key="3">
    <source>
        <dbReference type="Pfam" id="PF04536"/>
    </source>
</evidence>
<keyword evidence="5" id="KW-1185">Reference proteome</keyword>
<feature type="domain" description="TPM" evidence="3">
    <location>
        <begin position="33"/>
        <end position="150"/>
    </location>
</feature>
<sequence>MRRPVVVVGVAALLSLVAGPAAAEPPLEVTDRVTDEVAALGAGAEAARTAVADLAAEADLGVHAVFVSSFDSADPGTWAEDTAQLSGLGESDLLLAVAVGQETYEYGWWVDDSFPLSQVDVEGVVADDVQPRLDAGDWSGAVVTLSEGLGALAGPAEEDEAAGPQWSATRTLAVVGGVAAVLLAAHLLSRRRSSTGPSR</sequence>
<dbReference type="Proteomes" id="UP000198386">
    <property type="component" value="Unassembled WGS sequence"/>
</dbReference>
<keyword evidence="1" id="KW-0812">Transmembrane</keyword>
<proteinExistence type="predicted"/>
<evidence type="ECO:0000313" key="4">
    <source>
        <dbReference type="EMBL" id="SNS38347.1"/>
    </source>
</evidence>
<evidence type="ECO:0000256" key="1">
    <source>
        <dbReference type="SAM" id="Phobius"/>
    </source>
</evidence>
<dbReference type="EMBL" id="FZOH01000004">
    <property type="protein sequence ID" value="SNS38347.1"/>
    <property type="molecule type" value="Genomic_DNA"/>
</dbReference>
<keyword evidence="1" id="KW-0472">Membrane</keyword>
<dbReference type="Gene3D" id="3.10.310.50">
    <property type="match status" value="1"/>
</dbReference>
<reference evidence="5" key="1">
    <citation type="submission" date="2017-06" db="EMBL/GenBank/DDBJ databases">
        <authorList>
            <person name="Varghese N."/>
            <person name="Submissions S."/>
        </authorList>
    </citation>
    <scope>NUCLEOTIDE SEQUENCE [LARGE SCALE GENOMIC DNA]</scope>
    <source>
        <strain evidence="5">DSM 45423</strain>
    </source>
</reference>
<feature type="chain" id="PRO_5012218488" evidence="2">
    <location>
        <begin position="24"/>
        <end position="199"/>
    </location>
</feature>
<evidence type="ECO:0000256" key="2">
    <source>
        <dbReference type="SAM" id="SignalP"/>
    </source>
</evidence>
<feature type="signal peptide" evidence="2">
    <location>
        <begin position="1"/>
        <end position="23"/>
    </location>
</feature>
<dbReference type="RefSeq" id="WP_176449960.1">
    <property type="nucleotide sequence ID" value="NZ_FZOH01000004.1"/>
</dbReference>
<dbReference type="Pfam" id="PF04536">
    <property type="entry name" value="TPM_phosphatase"/>
    <property type="match status" value="1"/>
</dbReference>
<dbReference type="AlphaFoldDB" id="A0A239E165"/>
<evidence type="ECO:0000313" key="5">
    <source>
        <dbReference type="Proteomes" id="UP000198386"/>
    </source>
</evidence>
<name>A0A239E165_9ACTN</name>
<feature type="transmembrane region" description="Helical" evidence="1">
    <location>
        <begin position="171"/>
        <end position="189"/>
    </location>
</feature>
<gene>
    <name evidence="4" type="ORF">SAMN04488107_2325</name>
</gene>
<dbReference type="InterPro" id="IPR007621">
    <property type="entry name" value="TPM_dom"/>
</dbReference>
<protein>
    <submittedName>
        <fullName evidence="4">Uncharacterized membrane protein YgcG, contains a TPM-fold domain</fullName>
    </submittedName>
</protein>
<accession>A0A239E165</accession>
<keyword evidence="1" id="KW-1133">Transmembrane helix</keyword>
<keyword evidence="2" id="KW-0732">Signal</keyword>
<organism evidence="4 5">
    <name type="scientific">Geodermatophilus saharensis</name>
    <dbReference type="NCBI Taxonomy" id="1137994"/>
    <lineage>
        <taxon>Bacteria</taxon>
        <taxon>Bacillati</taxon>
        <taxon>Actinomycetota</taxon>
        <taxon>Actinomycetes</taxon>
        <taxon>Geodermatophilales</taxon>
        <taxon>Geodermatophilaceae</taxon>
        <taxon>Geodermatophilus</taxon>
    </lineage>
</organism>